<dbReference type="Gene3D" id="3.40.20.10">
    <property type="entry name" value="Severin"/>
    <property type="match status" value="2"/>
</dbReference>
<accession>D8LSR6</accession>
<dbReference type="EMBL" id="FN648992">
    <property type="protein sequence ID" value="CBN75266.1"/>
    <property type="molecule type" value="Genomic_DNA"/>
</dbReference>
<feature type="domain" description="ADF-H" evidence="1">
    <location>
        <begin position="206"/>
        <end position="340"/>
    </location>
</feature>
<dbReference type="PANTHER" id="PTHR10829">
    <property type="entry name" value="CORTACTIN AND DREBRIN"/>
    <property type="match status" value="1"/>
</dbReference>
<proteinExistence type="predicted"/>
<dbReference type="STRING" id="2880.D8LSR6"/>
<dbReference type="Proteomes" id="UP000002630">
    <property type="component" value="Linkage Group LG10"/>
</dbReference>
<sequence length="386" mass="41651">MLVARNHVHRKAPVIGEALQAAIANVRSDTAREDWVLCGFDGGGDIRLFGTGVGGVEALKASIVEWDVCYGLVRCSYTLEQAGDVQTGFVKFVWVYWRPDNIPVIRKMKIGVNEGEMKSVFAPYHAELQACALHELGEQPLADVLDSVTMRADRTKTRKLERPPSSPSLLARGRAAWKLARSALPSMPFAHLATADEQKKVAASANVEFEEPKAFGRAVKDVRSDMSFADWCLLGYKNETVLRMVGTGKGGLQCLLDAAEPSGVNYGLLRVSEKFDGVFHEAYCFISWIPENIPAFVKARVSTHQGSVATAFRKHVHCQFYFRASERSDVTMDVIRNRVCQIIGKAAGAGAGAGAGAAAAAAAVVPTTTETAAAPATTCCQSETDP</sequence>
<dbReference type="SUPFAM" id="SSF55753">
    <property type="entry name" value="Actin depolymerizing proteins"/>
    <property type="match status" value="2"/>
</dbReference>
<evidence type="ECO:0000259" key="1">
    <source>
        <dbReference type="PROSITE" id="PS51263"/>
    </source>
</evidence>
<dbReference type="InParanoid" id="D8LSR6"/>
<reference evidence="2 3" key="1">
    <citation type="journal article" date="2010" name="Nature">
        <title>The Ectocarpus genome and the independent evolution of multicellularity in brown algae.</title>
        <authorList>
            <person name="Cock J.M."/>
            <person name="Sterck L."/>
            <person name="Rouze P."/>
            <person name="Scornet D."/>
            <person name="Allen A.E."/>
            <person name="Amoutzias G."/>
            <person name="Anthouard V."/>
            <person name="Artiguenave F."/>
            <person name="Aury J.M."/>
            <person name="Badger J.H."/>
            <person name="Beszteri B."/>
            <person name="Billiau K."/>
            <person name="Bonnet E."/>
            <person name="Bothwell J.H."/>
            <person name="Bowler C."/>
            <person name="Boyen C."/>
            <person name="Brownlee C."/>
            <person name="Carrano C.J."/>
            <person name="Charrier B."/>
            <person name="Cho G.Y."/>
            <person name="Coelho S.M."/>
            <person name="Collen J."/>
            <person name="Corre E."/>
            <person name="Da Silva C."/>
            <person name="Delage L."/>
            <person name="Delaroque N."/>
            <person name="Dittami S.M."/>
            <person name="Doulbeau S."/>
            <person name="Elias M."/>
            <person name="Farnham G."/>
            <person name="Gachon C.M."/>
            <person name="Gschloessl B."/>
            <person name="Heesch S."/>
            <person name="Jabbari K."/>
            <person name="Jubin C."/>
            <person name="Kawai H."/>
            <person name="Kimura K."/>
            <person name="Kloareg B."/>
            <person name="Kupper F.C."/>
            <person name="Lang D."/>
            <person name="Le Bail A."/>
            <person name="Leblanc C."/>
            <person name="Lerouge P."/>
            <person name="Lohr M."/>
            <person name="Lopez P.J."/>
            <person name="Martens C."/>
            <person name="Maumus F."/>
            <person name="Michel G."/>
            <person name="Miranda-Saavedra D."/>
            <person name="Morales J."/>
            <person name="Moreau H."/>
            <person name="Motomura T."/>
            <person name="Nagasato C."/>
            <person name="Napoli C.A."/>
            <person name="Nelson D.R."/>
            <person name="Nyvall-Collen P."/>
            <person name="Peters A.F."/>
            <person name="Pommier C."/>
            <person name="Potin P."/>
            <person name="Poulain J."/>
            <person name="Quesneville H."/>
            <person name="Read B."/>
            <person name="Rensing S.A."/>
            <person name="Ritter A."/>
            <person name="Rousvoal S."/>
            <person name="Samanta M."/>
            <person name="Samson G."/>
            <person name="Schroeder D.C."/>
            <person name="Segurens B."/>
            <person name="Strittmatter M."/>
            <person name="Tonon T."/>
            <person name="Tregear J.W."/>
            <person name="Valentin K."/>
            <person name="von Dassow P."/>
            <person name="Yamagishi T."/>
            <person name="Van de Peer Y."/>
            <person name="Wincker P."/>
        </authorList>
    </citation>
    <scope>NUCLEOTIDE SEQUENCE [LARGE SCALE GENOMIC DNA]</scope>
    <source>
        <strain evidence="3">Ec32 / CCAP1310/4</strain>
    </source>
</reference>
<dbReference type="OrthoDB" id="20822at2759"/>
<dbReference type="PANTHER" id="PTHR10829:SF25">
    <property type="entry name" value="DREBRIN-LIKE PROTEIN"/>
    <property type="match status" value="1"/>
</dbReference>
<dbReference type="EMBL" id="FN649735">
    <property type="protein sequence ID" value="CBN75266.1"/>
    <property type="molecule type" value="Genomic_DNA"/>
</dbReference>
<dbReference type="GO" id="GO:0030864">
    <property type="term" value="C:cortical actin cytoskeleton"/>
    <property type="evidence" value="ECO:0007669"/>
    <property type="project" value="TreeGrafter"/>
</dbReference>
<dbReference type="GO" id="GO:0005884">
    <property type="term" value="C:actin filament"/>
    <property type="evidence" value="ECO:0007669"/>
    <property type="project" value="TreeGrafter"/>
</dbReference>
<organism evidence="2 3">
    <name type="scientific">Ectocarpus siliculosus</name>
    <name type="common">Brown alga</name>
    <name type="synonym">Conferva siliculosa</name>
    <dbReference type="NCBI Taxonomy" id="2880"/>
    <lineage>
        <taxon>Eukaryota</taxon>
        <taxon>Sar</taxon>
        <taxon>Stramenopiles</taxon>
        <taxon>Ochrophyta</taxon>
        <taxon>PX clade</taxon>
        <taxon>Phaeophyceae</taxon>
        <taxon>Ectocarpales</taxon>
        <taxon>Ectocarpaceae</taxon>
        <taxon>Ectocarpus</taxon>
    </lineage>
</organism>
<name>D8LSR6_ECTSI</name>
<dbReference type="PROSITE" id="PS51263">
    <property type="entry name" value="ADF_H"/>
    <property type="match status" value="2"/>
</dbReference>
<dbReference type="AlphaFoldDB" id="D8LSR6"/>
<dbReference type="Pfam" id="PF00241">
    <property type="entry name" value="Cofilin_ADF"/>
    <property type="match status" value="2"/>
</dbReference>
<dbReference type="InterPro" id="IPR029006">
    <property type="entry name" value="ADF-H/Gelsolin-like_dom_sf"/>
</dbReference>
<dbReference type="InterPro" id="IPR002108">
    <property type="entry name" value="ADF-H"/>
</dbReference>
<feature type="domain" description="ADF-H" evidence="1">
    <location>
        <begin position="11"/>
        <end position="146"/>
    </location>
</feature>
<protein>
    <submittedName>
        <fullName evidence="2">Actin binding protein</fullName>
    </submittedName>
</protein>
<keyword evidence="3" id="KW-1185">Reference proteome</keyword>
<dbReference type="eggNOG" id="ENOG502S1NH">
    <property type="taxonomic scope" value="Eukaryota"/>
</dbReference>
<evidence type="ECO:0000313" key="2">
    <source>
        <dbReference type="EMBL" id="CBN75266.1"/>
    </source>
</evidence>
<gene>
    <name evidence="2" type="ORF">Esi_0076_0069</name>
</gene>
<dbReference type="OMA" id="QPYHVDI"/>
<evidence type="ECO:0000313" key="3">
    <source>
        <dbReference type="Proteomes" id="UP000002630"/>
    </source>
</evidence>
<dbReference type="SMART" id="SM00102">
    <property type="entry name" value="ADF"/>
    <property type="match status" value="1"/>
</dbReference>
<dbReference type="GO" id="GO:0030833">
    <property type="term" value="P:regulation of actin filament polymerization"/>
    <property type="evidence" value="ECO:0007669"/>
    <property type="project" value="TreeGrafter"/>
</dbReference>
<dbReference type="GO" id="GO:0051015">
    <property type="term" value="F:actin filament binding"/>
    <property type="evidence" value="ECO:0007669"/>
    <property type="project" value="TreeGrafter"/>
</dbReference>